<sequence>MATMEQLELAAHNSQLVGDVRHLVEKYRSIFAWDVPDLDQDLSDTMILTAIRQALDAVEEDLRRRAAGS</sequence>
<dbReference type="AlphaFoldDB" id="A0A6P1E0T2"/>
<dbReference type="EMBL" id="JAAIJR010000115">
    <property type="protein sequence ID" value="NEX22656.1"/>
    <property type="molecule type" value="Genomic_DNA"/>
</dbReference>
<reference evidence="2" key="1">
    <citation type="journal article" date="2020" name="Microbiol. Resour. Announc.">
        <title>Draft Genome Sequences of Thiorhodococcus mannitoliphagus and Thiorhodococcus minor, Purple Sulfur Photosynthetic Bacteria in the Gammaproteobacterial Family Chromatiaceae.</title>
        <authorList>
            <person name="Aviles F.A."/>
            <person name="Meyer T.E."/>
            <person name="Kyndt J.A."/>
        </authorList>
    </citation>
    <scope>NUCLEOTIDE SEQUENCE [LARGE SCALE GENOMIC DNA]</scope>
    <source>
        <strain evidence="2">DSM 18266</strain>
    </source>
</reference>
<proteinExistence type="predicted"/>
<protein>
    <submittedName>
        <fullName evidence="1">Uncharacterized protein</fullName>
    </submittedName>
</protein>
<organism evidence="1 2">
    <name type="scientific">Thiorhodococcus mannitoliphagus</name>
    <dbReference type="NCBI Taxonomy" id="329406"/>
    <lineage>
        <taxon>Bacteria</taxon>
        <taxon>Pseudomonadati</taxon>
        <taxon>Pseudomonadota</taxon>
        <taxon>Gammaproteobacteria</taxon>
        <taxon>Chromatiales</taxon>
        <taxon>Chromatiaceae</taxon>
        <taxon>Thiorhodococcus</taxon>
    </lineage>
</organism>
<comment type="caution">
    <text evidence="1">The sequence shown here is derived from an EMBL/GenBank/DDBJ whole genome shotgun (WGS) entry which is preliminary data.</text>
</comment>
<evidence type="ECO:0000313" key="2">
    <source>
        <dbReference type="Proteomes" id="UP000471640"/>
    </source>
</evidence>
<accession>A0A6P1E0T2</accession>
<evidence type="ECO:0000313" key="1">
    <source>
        <dbReference type="EMBL" id="NEX22656.1"/>
    </source>
</evidence>
<reference evidence="1 2" key="2">
    <citation type="submission" date="2020-02" db="EMBL/GenBank/DDBJ databases">
        <title>Genome sequences of Thiorhodococcus mannitoliphagus and Thiorhodococcus minor, purple sulfur photosynthetic bacteria in the gammaproteobacterial family, Chromatiaceae.</title>
        <authorList>
            <person name="Aviles F.A."/>
            <person name="Meyer T.E."/>
            <person name="Kyndt J.A."/>
        </authorList>
    </citation>
    <scope>NUCLEOTIDE SEQUENCE [LARGE SCALE GENOMIC DNA]</scope>
    <source>
        <strain evidence="1 2">DSM 18266</strain>
    </source>
</reference>
<name>A0A6P1E0T2_9GAMM</name>
<dbReference type="Proteomes" id="UP000471640">
    <property type="component" value="Unassembled WGS sequence"/>
</dbReference>
<gene>
    <name evidence="1" type="ORF">G3480_20495</name>
</gene>
<dbReference type="RefSeq" id="WP_164655752.1">
    <property type="nucleotide sequence ID" value="NZ_JAAIJR010000115.1"/>
</dbReference>
<keyword evidence="2" id="KW-1185">Reference proteome</keyword>